<dbReference type="SUPFAM" id="SSF53850">
    <property type="entry name" value="Periplasmic binding protein-like II"/>
    <property type="match status" value="1"/>
</dbReference>
<dbReference type="CDD" id="cd13586">
    <property type="entry name" value="PBP2_Maltose_binding_like"/>
    <property type="match status" value="1"/>
</dbReference>
<comment type="caution">
    <text evidence="8">The sequence shown here is derived from an EMBL/GenBank/DDBJ whole genome shotgun (WGS) entry which is preliminary data.</text>
</comment>
<organism evidence="8 9">
    <name type="scientific">Cohnella faecalis</name>
    <dbReference type="NCBI Taxonomy" id="2315694"/>
    <lineage>
        <taxon>Bacteria</taxon>
        <taxon>Bacillati</taxon>
        <taxon>Bacillota</taxon>
        <taxon>Bacilli</taxon>
        <taxon>Bacillales</taxon>
        <taxon>Paenibacillaceae</taxon>
        <taxon>Cohnella</taxon>
    </lineage>
</organism>
<keyword evidence="3 6" id="KW-0762">Sugar transport</keyword>
<gene>
    <name evidence="8" type="ORF">D3H35_22065</name>
</gene>
<evidence type="ECO:0000313" key="8">
    <source>
        <dbReference type="EMBL" id="RIE01654.1"/>
    </source>
</evidence>
<dbReference type="GO" id="GO:0042956">
    <property type="term" value="P:maltodextrin transmembrane transport"/>
    <property type="evidence" value="ECO:0007669"/>
    <property type="project" value="TreeGrafter"/>
</dbReference>
<dbReference type="InterPro" id="IPR006060">
    <property type="entry name" value="Maltose/Cyclodextrin-bd"/>
</dbReference>
<dbReference type="EMBL" id="QXJM01000040">
    <property type="protein sequence ID" value="RIE01654.1"/>
    <property type="molecule type" value="Genomic_DNA"/>
</dbReference>
<dbReference type="GO" id="GO:0015144">
    <property type="term" value="F:carbohydrate transmembrane transporter activity"/>
    <property type="evidence" value="ECO:0007669"/>
    <property type="project" value="InterPro"/>
</dbReference>
<evidence type="ECO:0000313" key="9">
    <source>
        <dbReference type="Proteomes" id="UP000266340"/>
    </source>
</evidence>
<dbReference type="Proteomes" id="UP000266340">
    <property type="component" value="Unassembled WGS sequence"/>
</dbReference>
<keyword evidence="6" id="KW-0472">Membrane</keyword>
<comment type="subcellular location">
    <subcellularLocation>
        <location evidence="6">Cell membrane</location>
        <topology evidence="6">Lipid-anchor</topology>
    </subcellularLocation>
</comment>
<dbReference type="AlphaFoldDB" id="A0A398CRU1"/>
<dbReference type="OrthoDB" id="9766758at2"/>
<dbReference type="InterPro" id="IPR006059">
    <property type="entry name" value="SBP"/>
</dbReference>
<keyword evidence="6" id="KW-0449">Lipoprotein</keyword>
<name>A0A398CRU1_9BACL</name>
<evidence type="ECO:0000256" key="2">
    <source>
        <dbReference type="ARBA" id="ARBA00022448"/>
    </source>
</evidence>
<comment type="similarity">
    <text evidence="1 6">Belongs to the bacterial solute-binding protein 1 family.</text>
</comment>
<keyword evidence="6" id="KW-1003">Cell membrane</keyword>
<dbReference type="GO" id="GO:0055052">
    <property type="term" value="C:ATP-binding cassette (ABC) transporter complex, substrate-binding subunit-containing"/>
    <property type="evidence" value="ECO:0007669"/>
    <property type="project" value="TreeGrafter"/>
</dbReference>
<dbReference type="Gene3D" id="3.40.190.10">
    <property type="entry name" value="Periplasmic binding protein-like II"/>
    <property type="match status" value="2"/>
</dbReference>
<evidence type="ECO:0000256" key="5">
    <source>
        <dbReference type="ARBA" id="ARBA00030303"/>
    </source>
</evidence>
<reference evidence="8 9" key="1">
    <citation type="submission" date="2018-09" db="EMBL/GenBank/DDBJ databases">
        <title>Cohnella cavernae sp. nov., isolated from a karst cave.</title>
        <authorList>
            <person name="Zhu H."/>
        </authorList>
    </citation>
    <scope>NUCLEOTIDE SEQUENCE [LARGE SCALE GENOMIC DNA]</scope>
    <source>
        <strain evidence="8 9">K2E09-144</strain>
    </source>
</reference>
<dbReference type="PROSITE" id="PS01037">
    <property type="entry name" value="SBP_BACTERIAL_1"/>
    <property type="match status" value="1"/>
</dbReference>
<keyword evidence="9" id="KW-1185">Reference proteome</keyword>
<dbReference type="InterPro" id="IPR006061">
    <property type="entry name" value="SBP_1_CS"/>
</dbReference>
<keyword evidence="2 6" id="KW-0813">Transport</keyword>
<feature type="compositionally biased region" description="Low complexity" evidence="7">
    <location>
        <begin position="25"/>
        <end position="41"/>
    </location>
</feature>
<dbReference type="PANTHER" id="PTHR30061">
    <property type="entry name" value="MALTOSE-BINDING PERIPLASMIC PROTEIN"/>
    <property type="match status" value="1"/>
</dbReference>
<evidence type="ECO:0000256" key="1">
    <source>
        <dbReference type="ARBA" id="ARBA00008520"/>
    </source>
</evidence>
<dbReference type="GO" id="GO:1901982">
    <property type="term" value="F:maltose binding"/>
    <property type="evidence" value="ECO:0007669"/>
    <property type="project" value="TreeGrafter"/>
</dbReference>
<dbReference type="PRINTS" id="PR00181">
    <property type="entry name" value="MALTOSEBP"/>
</dbReference>
<keyword evidence="4" id="KW-0732">Signal</keyword>
<dbReference type="PANTHER" id="PTHR30061:SF50">
    <property type="entry name" value="MALTOSE_MALTODEXTRIN-BINDING PERIPLASMIC PROTEIN"/>
    <property type="match status" value="1"/>
</dbReference>
<feature type="region of interest" description="Disordered" evidence="7">
    <location>
        <begin position="20"/>
        <end position="45"/>
    </location>
</feature>
<evidence type="ECO:0000256" key="4">
    <source>
        <dbReference type="ARBA" id="ARBA00022729"/>
    </source>
</evidence>
<evidence type="ECO:0000256" key="7">
    <source>
        <dbReference type="SAM" id="MobiDB-lite"/>
    </source>
</evidence>
<dbReference type="Pfam" id="PF13416">
    <property type="entry name" value="SBP_bac_8"/>
    <property type="match status" value="1"/>
</dbReference>
<dbReference type="GO" id="GO:0015768">
    <property type="term" value="P:maltose transport"/>
    <property type="evidence" value="ECO:0007669"/>
    <property type="project" value="TreeGrafter"/>
</dbReference>
<proteinExistence type="inferred from homology"/>
<accession>A0A398CRU1</accession>
<protein>
    <recommendedName>
        <fullName evidence="5 6">Maltodextrin-binding protein</fullName>
    </recommendedName>
</protein>
<evidence type="ECO:0000256" key="3">
    <source>
        <dbReference type="ARBA" id="ARBA00022597"/>
    </source>
</evidence>
<evidence type="ECO:0000256" key="6">
    <source>
        <dbReference type="RuleBase" id="RU365005"/>
    </source>
</evidence>
<sequence>MVLLLSVGMIAGMTACSKANNENKPASPSASVSPSASGSSVLEPEPGAELTIWDSEGNDGGLWLKKVLPGFTEKYGVKVTYEPVAVDDVPSKIATEGPAKLGADVFNAVHDALGGLVSAGLVYPNDTLKADDLVLPAVQGTAYGGKQYGYPVAIETAGLYYNKDYVKEPPKTFDEVISFAKEFNGKGKYGFMMETSNFYFVNSLLSGYGGYVFGKDGTDKDDIGLNNEGAVQGAEFFRSLKSILPVNASDLKEDIKKGLFIEGKVAYNIDGPWNLQGYKDSKINFGVAPLPLLPNGKPPVTFSGVRAFYVNSYTPYPKAAKLLASYLTSEEMLMDRYLTIGQIPPYKELLAKPEVSGDPITAGFAAQIENSIAMPSIPQMGAIWEPAASALEEIWNKGSDPKTQLDRAVKSIKDAIALQKK</sequence>